<keyword evidence="1" id="KW-0472">Membrane</keyword>
<gene>
    <name evidence="2" type="ORF">GQ55_5G475800</name>
</gene>
<keyword evidence="1" id="KW-1133">Transmembrane helix</keyword>
<dbReference type="Pfam" id="PF12442">
    <property type="entry name" value="DUF3681"/>
    <property type="match status" value="1"/>
</dbReference>
<dbReference type="OrthoDB" id="10381504at2759"/>
<organism evidence="2 3">
    <name type="scientific">Panicum hallii var. hallii</name>
    <dbReference type="NCBI Taxonomy" id="1504633"/>
    <lineage>
        <taxon>Eukaryota</taxon>
        <taxon>Viridiplantae</taxon>
        <taxon>Streptophyta</taxon>
        <taxon>Embryophyta</taxon>
        <taxon>Tracheophyta</taxon>
        <taxon>Spermatophyta</taxon>
        <taxon>Magnoliopsida</taxon>
        <taxon>Liliopsida</taxon>
        <taxon>Poales</taxon>
        <taxon>Poaceae</taxon>
        <taxon>PACMAD clade</taxon>
        <taxon>Panicoideae</taxon>
        <taxon>Panicodae</taxon>
        <taxon>Paniceae</taxon>
        <taxon>Panicinae</taxon>
        <taxon>Panicum</taxon>
        <taxon>Panicum sect. Panicum</taxon>
    </lineage>
</organism>
<feature type="transmembrane region" description="Helical" evidence="1">
    <location>
        <begin position="62"/>
        <end position="84"/>
    </location>
</feature>
<evidence type="ECO:0000313" key="2">
    <source>
        <dbReference type="EMBL" id="PUZ58009.1"/>
    </source>
</evidence>
<dbReference type="PANTHER" id="PTHR33530:SF4">
    <property type="entry name" value="OS01G0145800 PROTEIN"/>
    <property type="match status" value="1"/>
</dbReference>
<dbReference type="Proteomes" id="UP000244336">
    <property type="component" value="Chromosome 5"/>
</dbReference>
<keyword evidence="3" id="KW-1185">Reference proteome</keyword>
<accession>A0A2T7DR15</accession>
<protein>
    <submittedName>
        <fullName evidence="2">Uncharacterized protein</fullName>
    </submittedName>
</protein>
<dbReference type="Gramene" id="PUZ58009">
    <property type="protein sequence ID" value="PUZ58009"/>
    <property type="gene ID" value="GQ55_5G475800"/>
</dbReference>
<evidence type="ECO:0000313" key="3">
    <source>
        <dbReference type="Proteomes" id="UP000244336"/>
    </source>
</evidence>
<evidence type="ECO:0000256" key="1">
    <source>
        <dbReference type="SAM" id="Phobius"/>
    </source>
</evidence>
<feature type="transmembrane region" description="Helical" evidence="1">
    <location>
        <begin position="96"/>
        <end position="116"/>
    </location>
</feature>
<reference evidence="2 3" key="1">
    <citation type="submission" date="2018-04" db="EMBL/GenBank/DDBJ databases">
        <title>WGS assembly of Panicum hallii var. hallii HAL2.</title>
        <authorList>
            <person name="Lovell J."/>
            <person name="Jenkins J."/>
            <person name="Lowry D."/>
            <person name="Mamidi S."/>
            <person name="Sreedasyam A."/>
            <person name="Weng X."/>
            <person name="Barry K."/>
            <person name="Bonette J."/>
            <person name="Campitelli B."/>
            <person name="Daum C."/>
            <person name="Gordon S."/>
            <person name="Gould B."/>
            <person name="Lipzen A."/>
            <person name="MacQueen A."/>
            <person name="Palacio-Mejia J."/>
            <person name="Plott C."/>
            <person name="Shakirov E."/>
            <person name="Shu S."/>
            <person name="Yoshinaga Y."/>
            <person name="Zane M."/>
            <person name="Rokhsar D."/>
            <person name="Grimwood J."/>
            <person name="Schmutz J."/>
            <person name="Juenger T."/>
        </authorList>
    </citation>
    <scope>NUCLEOTIDE SEQUENCE [LARGE SCALE GENOMIC DNA]</scope>
    <source>
        <strain evidence="3">cv. HAL2</strain>
    </source>
</reference>
<feature type="transmembrane region" description="Helical" evidence="1">
    <location>
        <begin position="21"/>
        <end position="42"/>
    </location>
</feature>
<sequence>MAVAINAPRQKEAPGGCAVSMFRQAALAGLATVSMAIALAMSSELPASPLSAGGLHSTAYSIALSGAFLAGTAGVLAAVWVSGNPPARRRAAGRKLAYASVVPLAVVAGLLLASLLW</sequence>
<dbReference type="AlphaFoldDB" id="A0A2T7DR15"/>
<proteinExistence type="predicted"/>
<dbReference type="PANTHER" id="PTHR33530">
    <property type="entry name" value="OS01G0147100 PROTEIN"/>
    <property type="match status" value="1"/>
</dbReference>
<name>A0A2T7DR15_9POAL</name>
<dbReference type="EMBL" id="CM009753">
    <property type="protein sequence ID" value="PUZ58009.1"/>
    <property type="molecule type" value="Genomic_DNA"/>
</dbReference>
<dbReference type="InterPro" id="IPR022149">
    <property type="entry name" value="DUF3681"/>
</dbReference>
<keyword evidence="1" id="KW-0812">Transmembrane</keyword>